<keyword evidence="5" id="KW-0210">Decarboxylase</keyword>
<comment type="catalytic activity">
    <reaction evidence="1">
        <text>1-(2-carboxyphenylamino)-1-deoxy-D-ribulose 5-phosphate + H(+) = (1S,2R)-1-C-(indol-3-yl)glycerol 3-phosphate + CO2 + H2O</text>
        <dbReference type="Rhea" id="RHEA:23476"/>
        <dbReference type="ChEBI" id="CHEBI:15377"/>
        <dbReference type="ChEBI" id="CHEBI:15378"/>
        <dbReference type="ChEBI" id="CHEBI:16526"/>
        <dbReference type="ChEBI" id="CHEBI:58613"/>
        <dbReference type="ChEBI" id="CHEBI:58866"/>
        <dbReference type="EC" id="4.1.1.48"/>
    </reaction>
</comment>
<keyword evidence="8" id="KW-0456">Lyase</keyword>
<feature type="domain" description="Indole-3-glycerol phosphate synthase" evidence="9">
    <location>
        <begin position="4"/>
        <end position="127"/>
    </location>
</feature>
<evidence type="ECO:0000256" key="8">
    <source>
        <dbReference type="ARBA" id="ARBA00023239"/>
    </source>
</evidence>
<sequence length="127" mass="15012">MKYLKEILIVKKEEIRKIRRSSEWTKPAVKNTEKEKGSFLRNIKREKVNVIAEIKKASPSRGIINDRLDIEETVLLYDKFKSFICGISVLTESLYFKGDPENIRIVKKKSKLPVLRKDFIFSEFQIY</sequence>
<comment type="caution">
    <text evidence="10">The sequence shown here is derived from an EMBL/GenBank/DDBJ whole genome shotgun (WGS) entry which is preliminary data.</text>
</comment>
<keyword evidence="7" id="KW-0057">Aromatic amino acid biosynthesis</keyword>
<evidence type="ECO:0000256" key="3">
    <source>
        <dbReference type="ARBA" id="ARBA00012362"/>
    </source>
</evidence>
<gene>
    <name evidence="10" type="ORF">S06H3_27590</name>
</gene>
<dbReference type="EC" id="4.1.1.48" evidence="3"/>
<dbReference type="AlphaFoldDB" id="X1N5N6"/>
<dbReference type="PANTHER" id="PTHR22854">
    <property type="entry name" value="TRYPTOPHAN BIOSYNTHESIS PROTEIN"/>
    <property type="match status" value="1"/>
</dbReference>
<accession>X1N5N6</accession>
<organism evidence="10">
    <name type="scientific">marine sediment metagenome</name>
    <dbReference type="NCBI Taxonomy" id="412755"/>
    <lineage>
        <taxon>unclassified sequences</taxon>
        <taxon>metagenomes</taxon>
        <taxon>ecological metagenomes</taxon>
    </lineage>
</organism>
<dbReference type="SUPFAM" id="SSF51366">
    <property type="entry name" value="Ribulose-phoshate binding barrel"/>
    <property type="match status" value="1"/>
</dbReference>
<dbReference type="UniPathway" id="UPA00035">
    <property type="reaction ID" value="UER00043"/>
</dbReference>
<dbReference type="Gene3D" id="3.20.20.70">
    <property type="entry name" value="Aldolase class I"/>
    <property type="match status" value="1"/>
</dbReference>
<dbReference type="InterPro" id="IPR013798">
    <property type="entry name" value="Indole-3-glycerol_P_synth_dom"/>
</dbReference>
<dbReference type="GO" id="GO:0004640">
    <property type="term" value="F:phosphoribosylanthranilate isomerase activity"/>
    <property type="evidence" value="ECO:0007669"/>
    <property type="project" value="TreeGrafter"/>
</dbReference>
<evidence type="ECO:0000256" key="5">
    <source>
        <dbReference type="ARBA" id="ARBA00022793"/>
    </source>
</evidence>
<dbReference type="InterPro" id="IPR045186">
    <property type="entry name" value="Indole-3-glycerol_P_synth"/>
</dbReference>
<feature type="non-terminal residue" evidence="10">
    <location>
        <position position="127"/>
    </location>
</feature>
<dbReference type="PANTHER" id="PTHR22854:SF2">
    <property type="entry name" value="INDOLE-3-GLYCEROL-PHOSPHATE SYNTHASE"/>
    <property type="match status" value="1"/>
</dbReference>
<evidence type="ECO:0000256" key="6">
    <source>
        <dbReference type="ARBA" id="ARBA00022822"/>
    </source>
</evidence>
<keyword evidence="4" id="KW-0028">Amino-acid biosynthesis</keyword>
<keyword evidence="6" id="KW-0822">Tryptophan biosynthesis</keyword>
<protein>
    <recommendedName>
        <fullName evidence="3">indole-3-glycerol-phosphate synthase</fullName>
        <ecNumber evidence="3">4.1.1.48</ecNumber>
    </recommendedName>
</protein>
<evidence type="ECO:0000256" key="1">
    <source>
        <dbReference type="ARBA" id="ARBA00001633"/>
    </source>
</evidence>
<evidence type="ECO:0000256" key="7">
    <source>
        <dbReference type="ARBA" id="ARBA00023141"/>
    </source>
</evidence>
<dbReference type="InterPro" id="IPR011060">
    <property type="entry name" value="RibuloseP-bd_barrel"/>
</dbReference>
<comment type="pathway">
    <text evidence="2">Amino-acid biosynthesis; L-tryptophan biosynthesis; L-tryptophan from chorismate: step 4/5.</text>
</comment>
<dbReference type="EMBL" id="BARV01016022">
    <property type="protein sequence ID" value="GAI22155.1"/>
    <property type="molecule type" value="Genomic_DNA"/>
</dbReference>
<evidence type="ECO:0000256" key="2">
    <source>
        <dbReference type="ARBA" id="ARBA00004696"/>
    </source>
</evidence>
<evidence type="ECO:0000313" key="10">
    <source>
        <dbReference type="EMBL" id="GAI22155.1"/>
    </source>
</evidence>
<name>X1N5N6_9ZZZZ</name>
<evidence type="ECO:0000256" key="4">
    <source>
        <dbReference type="ARBA" id="ARBA00022605"/>
    </source>
</evidence>
<dbReference type="PROSITE" id="PS00614">
    <property type="entry name" value="IGPS"/>
    <property type="match status" value="1"/>
</dbReference>
<dbReference type="InterPro" id="IPR001468">
    <property type="entry name" value="Indole-3-GlycerolPSynthase_CS"/>
</dbReference>
<dbReference type="GO" id="GO:0004425">
    <property type="term" value="F:indole-3-glycerol-phosphate synthase activity"/>
    <property type="evidence" value="ECO:0007669"/>
    <property type="project" value="UniProtKB-EC"/>
</dbReference>
<dbReference type="GO" id="GO:0000162">
    <property type="term" value="P:L-tryptophan biosynthetic process"/>
    <property type="evidence" value="ECO:0007669"/>
    <property type="project" value="UniProtKB-UniPathway"/>
</dbReference>
<evidence type="ECO:0000259" key="9">
    <source>
        <dbReference type="Pfam" id="PF00218"/>
    </source>
</evidence>
<dbReference type="Pfam" id="PF00218">
    <property type="entry name" value="IGPS"/>
    <property type="match status" value="1"/>
</dbReference>
<dbReference type="InterPro" id="IPR013785">
    <property type="entry name" value="Aldolase_TIM"/>
</dbReference>
<proteinExistence type="predicted"/>
<reference evidence="10" key="1">
    <citation type="journal article" date="2014" name="Front. Microbiol.">
        <title>High frequency of phylogenetically diverse reductive dehalogenase-homologous genes in deep subseafloor sedimentary metagenomes.</title>
        <authorList>
            <person name="Kawai M."/>
            <person name="Futagami T."/>
            <person name="Toyoda A."/>
            <person name="Takaki Y."/>
            <person name="Nishi S."/>
            <person name="Hori S."/>
            <person name="Arai W."/>
            <person name="Tsubouchi T."/>
            <person name="Morono Y."/>
            <person name="Uchiyama I."/>
            <person name="Ito T."/>
            <person name="Fujiyama A."/>
            <person name="Inagaki F."/>
            <person name="Takami H."/>
        </authorList>
    </citation>
    <scope>NUCLEOTIDE SEQUENCE</scope>
    <source>
        <strain evidence="10">Expedition CK06-06</strain>
    </source>
</reference>